<dbReference type="Pfam" id="PF06133">
    <property type="entry name" value="Com_YlbF"/>
    <property type="match status" value="1"/>
</dbReference>
<comment type="similarity">
    <text evidence="1">Belongs to the UPF0342 family.</text>
</comment>
<proteinExistence type="inferred from homology"/>
<evidence type="ECO:0000313" key="3">
    <source>
        <dbReference type="Proteomes" id="UP001628078"/>
    </source>
</evidence>
<dbReference type="EMBL" id="BQXO01000001">
    <property type="protein sequence ID" value="GKT04950.1"/>
    <property type="molecule type" value="Genomic_DNA"/>
</dbReference>
<accession>A0ABQ5JLX9</accession>
<dbReference type="InterPro" id="IPR023378">
    <property type="entry name" value="YheA/YmcA-like_dom_sf"/>
</dbReference>
<gene>
    <name evidence="2" type="ORF">JCM31185_02390</name>
</gene>
<protein>
    <recommendedName>
        <fullName evidence="1">UPF0342 protein JCM31185_02390</fullName>
    </recommendedName>
</protein>
<evidence type="ECO:0000313" key="2">
    <source>
        <dbReference type="EMBL" id="GKT04950.1"/>
    </source>
</evidence>
<evidence type="ECO:0000256" key="1">
    <source>
        <dbReference type="HAMAP-Rule" id="MF_01526"/>
    </source>
</evidence>
<organism evidence="2 3">
    <name type="scientific">Furfurilactobacillus curtus</name>
    <dbReference type="NCBI Taxonomy" id="1746200"/>
    <lineage>
        <taxon>Bacteria</taxon>
        <taxon>Bacillati</taxon>
        <taxon>Bacillota</taxon>
        <taxon>Bacilli</taxon>
        <taxon>Lactobacillales</taxon>
        <taxon>Lactobacillaceae</taxon>
        <taxon>Furfurilactobacillus</taxon>
    </lineage>
</organism>
<reference evidence="2 3" key="1">
    <citation type="submission" date="2022-03" db="EMBL/GenBank/DDBJ databases">
        <title>Draft genome sequence of Furfurilactobacillus curtus JCM 31185.</title>
        <authorList>
            <person name="Suzuki S."/>
            <person name="Endo A."/>
            <person name="Kajikawa A."/>
        </authorList>
    </citation>
    <scope>NUCLEOTIDE SEQUENCE [LARGE SCALE GENOMIC DNA]</scope>
    <source>
        <strain evidence="2 3">JCM 31185</strain>
    </source>
</reference>
<keyword evidence="3" id="KW-1185">Reference proteome</keyword>
<dbReference type="Proteomes" id="UP001628078">
    <property type="component" value="Unassembled WGS sequence"/>
</dbReference>
<dbReference type="Gene3D" id="1.20.1500.10">
    <property type="entry name" value="YheA/YmcA-like"/>
    <property type="match status" value="1"/>
</dbReference>
<comment type="caution">
    <text evidence="2">The sequence shown here is derived from an EMBL/GenBank/DDBJ whole genome shotgun (WGS) entry which is preliminary data.</text>
</comment>
<dbReference type="HAMAP" id="MF_01526">
    <property type="entry name" value="UPF0342"/>
    <property type="match status" value="1"/>
</dbReference>
<name>A0ABQ5JLX9_9LACO</name>
<dbReference type="RefSeq" id="WP_407882218.1">
    <property type="nucleotide sequence ID" value="NZ_BQXO01000001.1"/>
</dbReference>
<sequence length="114" mass="13033">MATDILADAKQMATGLQESAEFKALSDAYETMKQNQTAFETFKQFQTMQMNLQQKQMQGQDLTEDEMNQARDLASSVGNFEEVKTLMQKEEAVNNLLNDLNNVITKPIQDLYRD</sequence>
<dbReference type="SUPFAM" id="SSF158622">
    <property type="entry name" value="YheA/YmcA-like"/>
    <property type="match status" value="1"/>
</dbReference>
<dbReference type="InterPro" id="IPR010368">
    <property type="entry name" value="Com_YlbF"/>
</dbReference>